<evidence type="ECO:0000313" key="2">
    <source>
        <dbReference type="Proteomes" id="UP000194204"/>
    </source>
</evidence>
<accession>A0A1Y2SA19</accession>
<protein>
    <submittedName>
        <fullName evidence="1">Uncharacterized protein</fullName>
    </submittedName>
</protein>
<dbReference type="AlphaFoldDB" id="A0A1Y2SA19"/>
<dbReference type="EMBL" id="MUBK01000055">
    <property type="protein sequence ID" value="OTA15526.1"/>
    <property type="molecule type" value="Genomic_DNA"/>
</dbReference>
<organism evidence="1 2">
    <name type="scientific">Xenorhabdus beddingii</name>
    <dbReference type="NCBI Taxonomy" id="40578"/>
    <lineage>
        <taxon>Bacteria</taxon>
        <taxon>Pseudomonadati</taxon>
        <taxon>Pseudomonadota</taxon>
        <taxon>Gammaproteobacteria</taxon>
        <taxon>Enterobacterales</taxon>
        <taxon>Morganellaceae</taxon>
        <taxon>Xenorhabdus</taxon>
    </lineage>
</organism>
<name>A0A1Y2SA19_9GAMM</name>
<dbReference type="Proteomes" id="UP000194204">
    <property type="component" value="Unassembled WGS sequence"/>
</dbReference>
<evidence type="ECO:0000313" key="1">
    <source>
        <dbReference type="EMBL" id="OTA15526.1"/>
    </source>
</evidence>
<gene>
    <name evidence="1" type="ORF">Xbed_03582</name>
</gene>
<comment type="caution">
    <text evidence="1">The sequence shown here is derived from an EMBL/GenBank/DDBJ whole genome shotgun (WGS) entry which is preliminary data.</text>
</comment>
<sequence>MLIVGQLQQLTPDQRAISQIERRLGLNVSEFADTVGMQGGVDLAQVMAGQGKANVSRIDVLAGMAFNQHKTGTQTFMAGNQAVE</sequence>
<proteinExistence type="predicted"/>
<reference evidence="1 2" key="1">
    <citation type="submission" date="2017-01" db="EMBL/GenBank/DDBJ databases">
        <title>Deconstructing symbiosis and pathogenesis requirements using a combined genomic-metabolomic approach.</title>
        <authorList>
            <person name="Tobias N.J."/>
            <person name="Wolff H."/>
            <person name="Djahanschiri B."/>
            <person name="Ebersberger I."/>
            <person name="Bode H.B."/>
        </authorList>
    </citation>
    <scope>NUCLEOTIDE SEQUENCE [LARGE SCALE GENOMIC DNA]</scope>
    <source>
        <strain evidence="1 2">DSM 4764</strain>
    </source>
</reference>
<keyword evidence="2" id="KW-1185">Reference proteome</keyword>